<proteinExistence type="predicted"/>
<sequence length="87" mass="10373">MNMFCCCICLILFSGFVYCVSISLESIFFRNFIIATLDLCIKSMTRSWWCYCFNDLYLHTDMTFADNRFYCLPNTSCPYTRLISNFR</sequence>
<accession>A0A224Y2M7</accession>
<dbReference type="AlphaFoldDB" id="A0A224Y2M7"/>
<feature type="chain" id="PRO_5012307689" evidence="1">
    <location>
        <begin position="20"/>
        <end position="87"/>
    </location>
</feature>
<feature type="signal peptide" evidence="1">
    <location>
        <begin position="1"/>
        <end position="19"/>
    </location>
</feature>
<organism evidence="2">
    <name type="scientific">Panstrongylus lignarius</name>
    <dbReference type="NCBI Taxonomy" id="156445"/>
    <lineage>
        <taxon>Eukaryota</taxon>
        <taxon>Metazoa</taxon>
        <taxon>Ecdysozoa</taxon>
        <taxon>Arthropoda</taxon>
        <taxon>Hexapoda</taxon>
        <taxon>Insecta</taxon>
        <taxon>Pterygota</taxon>
        <taxon>Neoptera</taxon>
        <taxon>Paraneoptera</taxon>
        <taxon>Hemiptera</taxon>
        <taxon>Heteroptera</taxon>
        <taxon>Panheteroptera</taxon>
        <taxon>Cimicomorpha</taxon>
        <taxon>Reduviidae</taxon>
        <taxon>Triatominae</taxon>
        <taxon>Panstrongylus</taxon>
    </lineage>
</organism>
<dbReference type="EMBL" id="GFTR01001124">
    <property type="protein sequence ID" value="JAW15302.1"/>
    <property type="molecule type" value="Transcribed_RNA"/>
</dbReference>
<keyword evidence="1" id="KW-0732">Signal</keyword>
<evidence type="ECO:0000256" key="1">
    <source>
        <dbReference type="SAM" id="SignalP"/>
    </source>
</evidence>
<evidence type="ECO:0000313" key="2">
    <source>
        <dbReference type="EMBL" id="JAW15302.1"/>
    </source>
</evidence>
<reference evidence="2" key="1">
    <citation type="journal article" date="2018" name="PLoS Negl. Trop. Dis.">
        <title>An insight into the salivary gland and fat body transcriptome of Panstrongylus lignarius (Hemiptera: Heteroptera), the main vector of Chagas disease in Peru.</title>
        <authorList>
            <person name="Nevoa J.C."/>
            <person name="Mendes M.T."/>
            <person name="da Silva M.V."/>
            <person name="Soares S.C."/>
            <person name="Oliveira C.J.F."/>
            <person name="Ribeiro J.M.C."/>
        </authorList>
    </citation>
    <scope>NUCLEOTIDE SEQUENCE</scope>
</reference>
<name>A0A224Y2M7_9HEMI</name>
<protein>
    <submittedName>
        <fullName evidence="2">Putative secreted protein</fullName>
    </submittedName>
</protein>